<dbReference type="Proteomes" id="UP000790787">
    <property type="component" value="Chromosome 7"/>
</dbReference>
<reference evidence="1" key="1">
    <citation type="journal article" date="2014" name="Nat. Commun.">
        <title>The tobacco genome sequence and its comparison with those of tomato and potato.</title>
        <authorList>
            <person name="Sierro N."/>
            <person name="Battey J.N."/>
            <person name="Ouadi S."/>
            <person name="Bakaher N."/>
            <person name="Bovet L."/>
            <person name="Willig A."/>
            <person name="Goepfert S."/>
            <person name="Peitsch M.C."/>
            <person name="Ivanov N.V."/>
        </authorList>
    </citation>
    <scope>NUCLEOTIDE SEQUENCE [LARGE SCALE GENOMIC DNA]</scope>
</reference>
<evidence type="ECO:0000313" key="2">
    <source>
        <dbReference type="RefSeq" id="XP_075074928.1"/>
    </source>
</evidence>
<sequence>MVGTTGNEPEFTPRASSYLFLHPSDVPGTSLVGVPFSDTGFGGWKRSIIVSLSARNKIAFIDGTLPRSPINSPECKQWDRVNNMVISWLTSSLSAEIAESVQYSETAESIWRQLNIRYGTINGTKKFEIKRELAYMSRGS</sequence>
<name>A0AC58RQD6_TOBAC</name>
<reference evidence="2" key="2">
    <citation type="submission" date="2025-08" db="UniProtKB">
        <authorList>
            <consortium name="RefSeq"/>
        </authorList>
    </citation>
    <scope>IDENTIFICATION</scope>
    <source>
        <tissue evidence="2">Leaf</tissue>
    </source>
</reference>
<proteinExistence type="predicted"/>
<protein>
    <submittedName>
        <fullName evidence="2">Uncharacterized protein LOC142162462</fullName>
    </submittedName>
</protein>
<keyword evidence="1" id="KW-1185">Reference proteome</keyword>
<evidence type="ECO:0000313" key="1">
    <source>
        <dbReference type="Proteomes" id="UP000790787"/>
    </source>
</evidence>
<organism evidence="1 2">
    <name type="scientific">Nicotiana tabacum</name>
    <name type="common">Common tobacco</name>
    <dbReference type="NCBI Taxonomy" id="4097"/>
    <lineage>
        <taxon>Eukaryota</taxon>
        <taxon>Viridiplantae</taxon>
        <taxon>Streptophyta</taxon>
        <taxon>Embryophyta</taxon>
        <taxon>Tracheophyta</taxon>
        <taxon>Spermatophyta</taxon>
        <taxon>Magnoliopsida</taxon>
        <taxon>eudicotyledons</taxon>
        <taxon>Gunneridae</taxon>
        <taxon>Pentapetalae</taxon>
        <taxon>asterids</taxon>
        <taxon>lamiids</taxon>
        <taxon>Solanales</taxon>
        <taxon>Solanaceae</taxon>
        <taxon>Nicotianoideae</taxon>
        <taxon>Nicotianeae</taxon>
        <taxon>Nicotiana</taxon>
    </lineage>
</organism>
<dbReference type="RefSeq" id="XP_075074928.1">
    <property type="nucleotide sequence ID" value="XM_075218827.1"/>
</dbReference>
<accession>A0AC58RQD6</accession>
<gene>
    <name evidence="2" type="primary">LOC142162462</name>
</gene>